<organism evidence="1">
    <name type="scientific">Manihot esculenta</name>
    <name type="common">Cassava</name>
    <name type="synonym">Jatropha manihot</name>
    <dbReference type="NCBI Taxonomy" id="3983"/>
    <lineage>
        <taxon>Eukaryota</taxon>
        <taxon>Viridiplantae</taxon>
        <taxon>Streptophyta</taxon>
        <taxon>Embryophyta</taxon>
        <taxon>Tracheophyta</taxon>
        <taxon>Spermatophyta</taxon>
        <taxon>Magnoliopsida</taxon>
        <taxon>eudicotyledons</taxon>
        <taxon>Gunneridae</taxon>
        <taxon>Pentapetalae</taxon>
        <taxon>rosids</taxon>
        <taxon>fabids</taxon>
        <taxon>Malpighiales</taxon>
        <taxon>Euphorbiaceae</taxon>
        <taxon>Crotonoideae</taxon>
        <taxon>Manihoteae</taxon>
        <taxon>Manihot</taxon>
    </lineage>
</organism>
<dbReference type="AlphaFoldDB" id="A0A2C9WNW2"/>
<sequence>MERALKTNSDTIIIKKKISFLYNQQIHPHISRSSKSTIFSIFLFHFSTNIAEPTTKKKSTTFRSLGCTTGAAQQMLVPMMIRSSMEWE</sequence>
<protein>
    <submittedName>
        <fullName evidence="1">Uncharacterized protein</fullName>
    </submittedName>
</protein>
<dbReference type="EMBL" id="CM004387">
    <property type="protein sequence ID" value="OAY62148.1"/>
    <property type="molecule type" value="Genomic_DNA"/>
</dbReference>
<name>A0A2C9WNW2_MANES</name>
<gene>
    <name evidence="1" type="ORF">MANES_01G245100</name>
</gene>
<evidence type="ECO:0000313" key="1">
    <source>
        <dbReference type="EMBL" id="OAY62148.1"/>
    </source>
</evidence>
<reference evidence="1" key="1">
    <citation type="submission" date="2016-02" db="EMBL/GenBank/DDBJ databases">
        <title>WGS assembly of Manihot esculenta.</title>
        <authorList>
            <person name="Bredeson J.V."/>
            <person name="Prochnik S.E."/>
            <person name="Lyons J.B."/>
            <person name="Schmutz J."/>
            <person name="Grimwood J."/>
            <person name="Vrebalov J."/>
            <person name="Bart R.S."/>
            <person name="Amuge T."/>
            <person name="Ferguson M.E."/>
            <person name="Green R."/>
            <person name="Putnam N."/>
            <person name="Stites J."/>
            <person name="Rounsley S."/>
            <person name="Rokhsar D.S."/>
        </authorList>
    </citation>
    <scope>NUCLEOTIDE SEQUENCE [LARGE SCALE GENOMIC DNA]</scope>
    <source>
        <tissue evidence="1">Leaf</tissue>
    </source>
</reference>
<proteinExistence type="predicted"/>
<accession>A0A2C9WNW2</accession>